<dbReference type="GO" id="GO:0006412">
    <property type="term" value="P:translation"/>
    <property type="evidence" value="ECO:0007669"/>
    <property type="project" value="TreeGrafter"/>
</dbReference>
<name>A0A170PEF5_9CHLR</name>
<dbReference type="FunFam" id="2.40.50.140:FF:000051">
    <property type="entry name" value="RNA-binding transcriptional accessory protein"/>
    <property type="match status" value="1"/>
</dbReference>
<dbReference type="Gene3D" id="2.40.50.140">
    <property type="entry name" value="Nucleic acid-binding proteins"/>
    <property type="match status" value="4"/>
</dbReference>
<evidence type="ECO:0000256" key="2">
    <source>
        <dbReference type="ARBA" id="ARBA00022980"/>
    </source>
</evidence>
<dbReference type="GO" id="GO:0005840">
    <property type="term" value="C:ribosome"/>
    <property type="evidence" value="ECO:0007669"/>
    <property type="project" value="UniProtKB-KW"/>
</dbReference>
<keyword evidence="6" id="KW-1185">Reference proteome</keyword>
<dbReference type="SMART" id="SM00316">
    <property type="entry name" value="S1"/>
    <property type="match status" value="4"/>
</dbReference>
<keyword evidence="2 5" id="KW-0689">Ribosomal protein</keyword>
<feature type="domain" description="S1 motif" evidence="4">
    <location>
        <begin position="209"/>
        <end position="277"/>
    </location>
</feature>
<evidence type="ECO:0000313" key="6">
    <source>
        <dbReference type="Proteomes" id="UP000215027"/>
    </source>
</evidence>
<dbReference type="PANTHER" id="PTHR10724">
    <property type="entry name" value="30S RIBOSOMAL PROTEIN S1"/>
    <property type="match status" value="1"/>
</dbReference>
<organism evidence="5 6">
    <name type="scientific">Candidatus Promineifilum breve</name>
    <dbReference type="NCBI Taxonomy" id="1806508"/>
    <lineage>
        <taxon>Bacteria</taxon>
        <taxon>Bacillati</taxon>
        <taxon>Chloroflexota</taxon>
        <taxon>Ardenticatenia</taxon>
        <taxon>Candidatus Promineifilales</taxon>
        <taxon>Candidatus Promineifilaceae</taxon>
        <taxon>Candidatus Promineifilum</taxon>
    </lineage>
</organism>
<dbReference type="PANTHER" id="PTHR10724:SF7">
    <property type="entry name" value="SMALL RIBOSOMAL SUBUNIT PROTEIN BS1C"/>
    <property type="match status" value="1"/>
</dbReference>
<dbReference type="InterPro" id="IPR035104">
    <property type="entry name" value="Ribosomal_protein_S1-like"/>
</dbReference>
<dbReference type="InterPro" id="IPR012340">
    <property type="entry name" value="NA-bd_OB-fold"/>
</dbReference>
<dbReference type="CDD" id="cd05688">
    <property type="entry name" value="S1_RPS1_repeat_ec3"/>
    <property type="match status" value="1"/>
</dbReference>
<evidence type="ECO:0000259" key="4">
    <source>
        <dbReference type="PROSITE" id="PS50126"/>
    </source>
</evidence>
<evidence type="ECO:0000256" key="3">
    <source>
        <dbReference type="ARBA" id="ARBA00023274"/>
    </source>
</evidence>
<dbReference type="PRINTS" id="PR00681">
    <property type="entry name" value="RIBOSOMALS1"/>
</dbReference>
<sequence>MIDSEFGEAEHPMNFLLHEDLYLPSAGEIRAGRIVDFRNNEILVDIGAKSEGVIPSQETVSYDSATRALLREGEEILVFIDNPEDNNGNIILSYRRAAEEADWQLAGDLLESQEAIETEIVGFNKGGVLVSVGQLRGFVPNSQLRRDRLPDGDGENRQRSYQSLVGQPVLAKVIEVDRPRNRLILSEQAASREIRQARKGELFANLQEGAILEGQVVNLAEFGIFVDIGGIEGLVHLSEMSWKRIQRPGDMVQKGDRVKVQILSVDHERQRVALSMKRLEADPWSRIDELYRVGQLVEAEITRLTKFGAFARVYDDYQLEGLIHISELAEDRVEQVRDVVKPNDKITVRIIRLDAKQRQVGLSLRQVASDKYIEEDLALMSG</sequence>
<dbReference type="GO" id="GO:0003735">
    <property type="term" value="F:structural constituent of ribosome"/>
    <property type="evidence" value="ECO:0007669"/>
    <property type="project" value="TreeGrafter"/>
</dbReference>
<dbReference type="SUPFAM" id="SSF50249">
    <property type="entry name" value="Nucleic acid-binding proteins"/>
    <property type="match status" value="4"/>
</dbReference>
<feature type="domain" description="S1 motif" evidence="4">
    <location>
        <begin position="27"/>
        <end position="95"/>
    </location>
</feature>
<dbReference type="EMBL" id="LN890655">
    <property type="protein sequence ID" value="CUS02563.2"/>
    <property type="molecule type" value="Genomic_DNA"/>
</dbReference>
<dbReference type="CDD" id="cd05687">
    <property type="entry name" value="S1_RPS1_repeat_ec1_hs1"/>
    <property type="match status" value="1"/>
</dbReference>
<dbReference type="CDD" id="cd04465">
    <property type="entry name" value="S1_RPS1_repeat_ec2_hs2"/>
    <property type="match status" value="1"/>
</dbReference>
<proteinExistence type="inferred from homology"/>
<dbReference type="GO" id="GO:0005737">
    <property type="term" value="C:cytoplasm"/>
    <property type="evidence" value="ECO:0007669"/>
    <property type="project" value="UniProtKB-ARBA"/>
</dbReference>
<gene>
    <name evidence="5" type="primary">rpsA</name>
    <name evidence="5" type="ORF">CFX0092_A0685</name>
</gene>
<comment type="similarity">
    <text evidence="1">Belongs to the bacterial ribosomal protein bS1 family.</text>
</comment>
<evidence type="ECO:0000313" key="5">
    <source>
        <dbReference type="EMBL" id="CUS02563.2"/>
    </source>
</evidence>
<dbReference type="OrthoDB" id="9804077at2"/>
<evidence type="ECO:0000256" key="1">
    <source>
        <dbReference type="ARBA" id="ARBA00006767"/>
    </source>
</evidence>
<dbReference type="KEGG" id="pbf:CFX0092_A0685"/>
<dbReference type="GO" id="GO:0003729">
    <property type="term" value="F:mRNA binding"/>
    <property type="evidence" value="ECO:0007669"/>
    <property type="project" value="TreeGrafter"/>
</dbReference>
<dbReference type="AlphaFoldDB" id="A0A170PEF5"/>
<dbReference type="PROSITE" id="PS50126">
    <property type="entry name" value="S1"/>
    <property type="match status" value="4"/>
</dbReference>
<dbReference type="Proteomes" id="UP000215027">
    <property type="component" value="Chromosome I"/>
</dbReference>
<keyword evidence="3" id="KW-0687">Ribonucleoprotein</keyword>
<dbReference type="InterPro" id="IPR003029">
    <property type="entry name" value="S1_domain"/>
</dbReference>
<dbReference type="InterPro" id="IPR050437">
    <property type="entry name" value="Ribos_protein_bS1-like"/>
</dbReference>
<dbReference type="Pfam" id="PF00575">
    <property type="entry name" value="S1"/>
    <property type="match status" value="3"/>
</dbReference>
<feature type="domain" description="S1 motif" evidence="4">
    <location>
        <begin position="107"/>
        <end position="188"/>
    </location>
</feature>
<protein>
    <submittedName>
        <fullName evidence="5">30S ribosomal protein S1</fullName>
    </submittedName>
</protein>
<accession>A0A170PEF5</accession>
<reference evidence="5" key="1">
    <citation type="submission" date="2016-01" db="EMBL/GenBank/DDBJ databases">
        <authorList>
            <person name="Mcilroy J.S."/>
            <person name="Karst M S."/>
            <person name="Albertsen M."/>
        </authorList>
    </citation>
    <scope>NUCLEOTIDE SEQUENCE</scope>
    <source>
        <strain evidence="5">Cfx-K</strain>
    </source>
</reference>
<feature type="domain" description="S1 motif" evidence="4">
    <location>
        <begin position="294"/>
        <end position="365"/>
    </location>
</feature>